<feature type="coiled-coil region" evidence="6">
    <location>
        <begin position="153"/>
        <end position="180"/>
    </location>
</feature>
<evidence type="ECO:0000313" key="9">
    <source>
        <dbReference type="EMBL" id="MBB1156537.1"/>
    </source>
</evidence>
<gene>
    <name evidence="9" type="primary">shbA</name>
    <name evidence="9" type="ORF">H4281_25570</name>
</gene>
<keyword evidence="6" id="KW-0175">Coiled coil</keyword>
<dbReference type="Gene3D" id="1.10.10.10">
    <property type="entry name" value="Winged helix-like DNA-binding domain superfamily/Winged helix DNA-binding domain"/>
    <property type="match status" value="2"/>
</dbReference>
<evidence type="ECO:0000256" key="5">
    <source>
        <dbReference type="ARBA" id="ARBA00023163"/>
    </source>
</evidence>
<proteinExistence type="inferred from homology"/>
<dbReference type="GO" id="GO:0003677">
    <property type="term" value="F:DNA binding"/>
    <property type="evidence" value="ECO:0007669"/>
    <property type="project" value="UniProtKB-KW"/>
</dbReference>
<dbReference type="Pfam" id="PF08281">
    <property type="entry name" value="Sigma70_r4_2"/>
    <property type="match status" value="2"/>
</dbReference>
<reference evidence="9 10" key="1">
    <citation type="submission" date="2020-08" db="EMBL/GenBank/DDBJ databases">
        <title>Amycolatopsis sp. nov. DR6-1 isolated from Dendrobium heterocarpum.</title>
        <authorList>
            <person name="Tedsree N."/>
            <person name="Kuncharoen N."/>
            <person name="Likhitwitayawuid K."/>
            <person name="Tanasupawat S."/>
        </authorList>
    </citation>
    <scope>NUCLEOTIDE SEQUENCE [LARGE SCALE GENOMIC DNA]</scope>
    <source>
        <strain evidence="9 10">DR6-1</strain>
    </source>
</reference>
<evidence type="ECO:0000256" key="6">
    <source>
        <dbReference type="SAM" id="Coils"/>
    </source>
</evidence>
<dbReference type="Proteomes" id="UP000526734">
    <property type="component" value="Unassembled WGS sequence"/>
</dbReference>
<dbReference type="GO" id="GO:0016987">
    <property type="term" value="F:sigma factor activity"/>
    <property type="evidence" value="ECO:0007669"/>
    <property type="project" value="UniProtKB-KW"/>
</dbReference>
<keyword evidence="2" id="KW-0805">Transcription regulation</keyword>
<feature type="domain" description="RNA polymerase sigma-70 region 2" evidence="7">
    <location>
        <begin position="223"/>
        <end position="292"/>
    </location>
</feature>
<accession>A0A7W3ZD25</accession>
<dbReference type="InterPro" id="IPR013249">
    <property type="entry name" value="RNA_pol_sigma70_r4_t2"/>
</dbReference>
<dbReference type="InterPro" id="IPR013324">
    <property type="entry name" value="RNA_pol_sigma_r3/r4-like"/>
</dbReference>
<comment type="similarity">
    <text evidence="1">Belongs to the sigma-70 factor family. ECF subfamily.</text>
</comment>
<organism evidence="9 10">
    <name type="scientific">Amycolatopsis dendrobii</name>
    <dbReference type="NCBI Taxonomy" id="2760662"/>
    <lineage>
        <taxon>Bacteria</taxon>
        <taxon>Bacillati</taxon>
        <taxon>Actinomycetota</taxon>
        <taxon>Actinomycetes</taxon>
        <taxon>Pseudonocardiales</taxon>
        <taxon>Pseudonocardiaceae</taxon>
        <taxon>Amycolatopsis</taxon>
    </lineage>
</organism>
<dbReference type="EMBL" id="JACGZW010000008">
    <property type="protein sequence ID" value="MBB1156537.1"/>
    <property type="molecule type" value="Genomic_DNA"/>
</dbReference>
<evidence type="ECO:0000259" key="7">
    <source>
        <dbReference type="Pfam" id="PF04542"/>
    </source>
</evidence>
<dbReference type="InterPro" id="IPR007627">
    <property type="entry name" value="RNA_pol_sigma70_r2"/>
</dbReference>
<evidence type="ECO:0000256" key="1">
    <source>
        <dbReference type="ARBA" id="ARBA00010641"/>
    </source>
</evidence>
<dbReference type="Pfam" id="PF04542">
    <property type="entry name" value="Sigma70_r2"/>
    <property type="match status" value="1"/>
</dbReference>
<name>A0A7W3ZD25_9PSEU</name>
<dbReference type="GO" id="GO:0006352">
    <property type="term" value="P:DNA-templated transcription initiation"/>
    <property type="evidence" value="ECO:0007669"/>
    <property type="project" value="InterPro"/>
</dbReference>
<evidence type="ECO:0000256" key="3">
    <source>
        <dbReference type="ARBA" id="ARBA00023082"/>
    </source>
</evidence>
<keyword evidence="3" id="KW-0731">Sigma factor</keyword>
<evidence type="ECO:0000256" key="2">
    <source>
        <dbReference type="ARBA" id="ARBA00023015"/>
    </source>
</evidence>
<dbReference type="PANTHER" id="PTHR43133:SF58">
    <property type="entry name" value="ECF RNA POLYMERASE SIGMA FACTOR SIGD"/>
    <property type="match status" value="1"/>
</dbReference>
<dbReference type="Gene3D" id="1.10.1740.10">
    <property type="match status" value="1"/>
</dbReference>
<dbReference type="NCBIfam" id="TIGR02937">
    <property type="entry name" value="sigma70-ECF"/>
    <property type="match status" value="1"/>
</dbReference>
<keyword evidence="4" id="KW-0238">DNA-binding</keyword>
<comment type="caution">
    <text evidence="9">The sequence shown here is derived from an EMBL/GenBank/DDBJ whole genome shotgun (WGS) entry which is preliminary data.</text>
</comment>
<dbReference type="SUPFAM" id="SSF88659">
    <property type="entry name" value="Sigma3 and sigma4 domains of RNA polymerase sigma factors"/>
    <property type="match status" value="2"/>
</dbReference>
<keyword evidence="5" id="KW-0804">Transcription</keyword>
<dbReference type="InterPro" id="IPR039425">
    <property type="entry name" value="RNA_pol_sigma-70-like"/>
</dbReference>
<dbReference type="InterPro" id="IPR014284">
    <property type="entry name" value="RNA_pol_sigma-70_dom"/>
</dbReference>
<evidence type="ECO:0000313" key="10">
    <source>
        <dbReference type="Proteomes" id="UP000526734"/>
    </source>
</evidence>
<keyword evidence="10" id="KW-1185">Reference proteome</keyword>
<evidence type="ECO:0000259" key="8">
    <source>
        <dbReference type="Pfam" id="PF08281"/>
    </source>
</evidence>
<dbReference type="AlphaFoldDB" id="A0A7W3ZD25"/>
<dbReference type="InterPro" id="IPR036388">
    <property type="entry name" value="WH-like_DNA-bd_sf"/>
</dbReference>
<protein>
    <submittedName>
        <fullName evidence="9">RNA polymerase sigma factor ShbA</fullName>
    </submittedName>
</protein>
<dbReference type="CDD" id="cd06171">
    <property type="entry name" value="Sigma70_r4"/>
    <property type="match status" value="1"/>
</dbReference>
<dbReference type="InterPro" id="IPR013325">
    <property type="entry name" value="RNA_pol_sigma_r2"/>
</dbReference>
<evidence type="ECO:0000256" key="4">
    <source>
        <dbReference type="ARBA" id="ARBA00023125"/>
    </source>
</evidence>
<sequence>MRVAGFDGFFRSDFPRLVAFLCAGGLGPGTAREVAVEAFVQETGTWPPPGDPRVAVRLTAVRLAAEQTWFDGGAPTADPPGDRLTSVVERNARGVELLSTLPETQRTVLTWSLDGFSPAAIASALGMAGTTVRSNLRHARERLKQRLGLAGREEALMTELREAEAALVNALRSALDVEEALTRVKTAATALAAPRVPAGRFGFDGPVRAAVEGDPDAAQDLLAAVQPLIVRYCRARLGGADAYSSADDVAQEVCLALLTALPGYRHQGRPFLAFVYGIAQHKVADAHRAHARNRTEAVAELPEAMDLADGPEERALRAELNRQLARLLQLLPERQREIVLLRIVVGLSADEAAEAVSSTPGAVRVAQHRALLRLRSALERRR</sequence>
<dbReference type="PANTHER" id="PTHR43133">
    <property type="entry name" value="RNA POLYMERASE ECF-TYPE SIGMA FACTO"/>
    <property type="match status" value="1"/>
</dbReference>
<dbReference type="SUPFAM" id="SSF88946">
    <property type="entry name" value="Sigma2 domain of RNA polymerase sigma factors"/>
    <property type="match status" value="1"/>
</dbReference>
<feature type="domain" description="RNA polymerase sigma factor 70 region 4 type 2" evidence="8">
    <location>
        <begin position="96"/>
        <end position="143"/>
    </location>
</feature>
<dbReference type="NCBIfam" id="NF007230">
    <property type="entry name" value="PRK09648.1"/>
    <property type="match status" value="1"/>
</dbReference>
<feature type="domain" description="RNA polymerase sigma factor 70 region 4 type 2" evidence="8">
    <location>
        <begin position="322"/>
        <end position="374"/>
    </location>
</feature>